<reference evidence="1 2" key="1">
    <citation type="submission" date="2019-09" db="EMBL/GenBank/DDBJ databases">
        <title>Whole-genome sequence of the purple sulfur bacterium Thiohalocapsa marina DSM 19078.</title>
        <authorList>
            <person name="Kyndt J.A."/>
            <person name="Meyer T.E."/>
        </authorList>
    </citation>
    <scope>NUCLEOTIDE SEQUENCE [LARGE SCALE GENOMIC DNA]</scope>
    <source>
        <strain evidence="1 2">DSM 19078</strain>
    </source>
</reference>
<organism evidence="1 2">
    <name type="scientific">Thiohalocapsa marina</name>
    <dbReference type="NCBI Taxonomy" id="424902"/>
    <lineage>
        <taxon>Bacteria</taxon>
        <taxon>Pseudomonadati</taxon>
        <taxon>Pseudomonadota</taxon>
        <taxon>Gammaproteobacteria</taxon>
        <taxon>Chromatiales</taxon>
        <taxon>Chromatiaceae</taxon>
        <taxon>Thiohalocapsa</taxon>
    </lineage>
</organism>
<dbReference type="RefSeq" id="WP_150092971.1">
    <property type="nucleotide sequence ID" value="NZ_JBFUOH010000048.1"/>
</dbReference>
<name>A0A5M8FPN1_9GAMM</name>
<gene>
    <name evidence="1" type="ORF">F2Q65_10100</name>
</gene>
<evidence type="ECO:0000313" key="2">
    <source>
        <dbReference type="Proteomes" id="UP000322981"/>
    </source>
</evidence>
<accession>A0A5M8FPN1</accession>
<sequence length="141" mass="15433">MEFFATARCRLSAEGLHAGIRGPRLAEACASIDRVLDWDTSCDAGAIYCLWGQFQVRRELLSGGLRFTLPHCPNALAWTLTAEPDGVLIHCTINRASHAPDFIESIELFVEDWRQGLEQLASDATDATGVDPADTAPMRAM</sequence>
<comment type="caution">
    <text evidence="1">The sequence shown here is derived from an EMBL/GenBank/DDBJ whole genome shotgun (WGS) entry which is preliminary data.</text>
</comment>
<keyword evidence="2" id="KW-1185">Reference proteome</keyword>
<evidence type="ECO:0000313" key="1">
    <source>
        <dbReference type="EMBL" id="KAA6185071.1"/>
    </source>
</evidence>
<protein>
    <submittedName>
        <fullName evidence="1">Uncharacterized protein</fullName>
    </submittedName>
</protein>
<dbReference type="EMBL" id="VWXX01000013">
    <property type="protein sequence ID" value="KAA6185071.1"/>
    <property type="molecule type" value="Genomic_DNA"/>
</dbReference>
<dbReference type="OrthoDB" id="1443063at2"/>
<dbReference type="AlphaFoldDB" id="A0A5M8FPN1"/>
<dbReference type="Proteomes" id="UP000322981">
    <property type="component" value="Unassembled WGS sequence"/>
</dbReference>
<proteinExistence type="predicted"/>